<evidence type="ECO:0000313" key="11">
    <source>
        <dbReference type="EMBL" id="MBH0114043.1"/>
    </source>
</evidence>
<feature type="transmembrane region" description="Helical" evidence="8">
    <location>
        <begin position="218"/>
        <end position="239"/>
    </location>
</feature>
<keyword evidence="9" id="KW-0732">Signal</keyword>
<sequence>MKTRLRRAAPTLLIALGLALASLAVPRPSWGASGPASTSEDASQDEAAKDEADTYGRDNPRAMLIGLFEALTANDLPRLVHYMEGEQPGSKASFQRAARLAEAMDRYGKLKARIALSLDPEGDLDDGLPPDREDIGTLELETGPVPIMARRITASEAPTPRAAPLETATDGADGGQGALWLISRESVEAAIAAAPALAPGDDSALHVKERTMLLGAPLSSWALIAGVGLALFIGIVLAFRALCRLIGLEQAGRAHQPGAEIIMALAPPAALIAVYAAIEHFAAPLGAGLAERTAIARYSGIVVGLAAVWLGWRLTGTLSRIAVWRMRAREQMQWIGPLKFAMRMIRLGLVAYAVATLLATFAIDVTAGLAALGVGGLALALGARKAVEDLVGSILVLSDKPVRVGDLCKVNGHTGHVLDIGLRSTRIRTLDRTILAIPNSHFADGEIENLAVRDRFFVDQYFGIPFSAGSTGIMRTLEAARSVIAANPDYIEETCPIRFLGFGDCSYRFRIHAHLHCDSFADGFYRQERLILAVLERLETMGLEVALPAQHLELAGDASRS</sequence>
<dbReference type="EMBL" id="JADZGI010000002">
    <property type="protein sequence ID" value="MBH0114043.1"/>
    <property type="molecule type" value="Genomic_DNA"/>
</dbReference>
<dbReference type="InterPro" id="IPR006685">
    <property type="entry name" value="MscS_channel_2nd"/>
</dbReference>
<proteinExistence type="inferred from homology"/>
<dbReference type="SUPFAM" id="SSF82861">
    <property type="entry name" value="Mechanosensitive channel protein MscS (YggB), transmembrane region"/>
    <property type="match status" value="1"/>
</dbReference>
<dbReference type="Gene3D" id="1.10.287.1260">
    <property type="match status" value="1"/>
</dbReference>
<dbReference type="SUPFAM" id="SSF82689">
    <property type="entry name" value="Mechanosensitive channel protein MscS (YggB), C-terminal domain"/>
    <property type="match status" value="1"/>
</dbReference>
<dbReference type="Gene3D" id="2.30.30.60">
    <property type="match status" value="1"/>
</dbReference>
<dbReference type="RefSeq" id="WP_197165075.1">
    <property type="nucleotide sequence ID" value="NZ_JADZGI010000002.1"/>
</dbReference>
<evidence type="ECO:0000256" key="7">
    <source>
        <dbReference type="SAM" id="MobiDB-lite"/>
    </source>
</evidence>
<feature type="region of interest" description="Disordered" evidence="7">
    <location>
        <begin position="29"/>
        <end position="56"/>
    </location>
</feature>
<dbReference type="InterPro" id="IPR023408">
    <property type="entry name" value="MscS_beta-dom_sf"/>
</dbReference>
<comment type="subcellular location">
    <subcellularLocation>
        <location evidence="1">Cell membrane</location>
        <topology evidence="1">Multi-pass membrane protein</topology>
    </subcellularLocation>
</comment>
<dbReference type="InterPro" id="IPR010920">
    <property type="entry name" value="LSM_dom_sf"/>
</dbReference>
<evidence type="ECO:0000256" key="8">
    <source>
        <dbReference type="SAM" id="Phobius"/>
    </source>
</evidence>
<evidence type="ECO:0000256" key="4">
    <source>
        <dbReference type="ARBA" id="ARBA00022692"/>
    </source>
</evidence>
<dbReference type="AlphaFoldDB" id="A0A931HEQ8"/>
<dbReference type="InterPro" id="IPR011014">
    <property type="entry name" value="MscS_channel_TM-2"/>
</dbReference>
<protein>
    <submittedName>
        <fullName evidence="11">Mechanosensitive ion channel</fullName>
    </submittedName>
</protein>
<gene>
    <name evidence="11" type="ORF">I5E68_13935</name>
</gene>
<name>A0A931HEQ8_9SPHN</name>
<dbReference type="SUPFAM" id="SSF50182">
    <property type="entry name" value="Sm-like ribonucleoproteins"/>
    <property type="match status" value="1"/>
</dbReference>
<evidence type="ECO:0000256" key="3">
    <source>
        <dbReference type="ARBA" id="ARBA00022475"/>
    </source>
</evidence>
<organism evidence="11 12">
    <name type="scientific">Novosphingobium aureum</name>
    <dbReference type="NCBI Taxonomy" id="2792964"/>
    <lineage>
        <taxon>Bacteria</taxon>
        <taxon>Pseudomonadati</taxon>
        <taxon>Pseudomonadota</taxon>
        <taxon>Alphaproteobacteria</taxon>
        <taxon>Sphingomonadales</taxon>
        <taxon>Sphingomonadaceae</taxon>
        <taxon>Novosphingobium</taxon>
    </lineage>
</organism>
<dbReference type="Proteomes" id="UP000617634">
    <property type="component" value="Unassembled WGS sequence"/>
</dbReference>
<keyword evidence="3" id="KW-1003">Cell membrane</keyword>
<dbReference type="InterPro" id="IPR011066">
    <property type="entry name" value="MscS_channel_C_sf"/>
</dbReference>
<dbReference type="Pfam" id="PF00924">
    <property type="entry name" value="MS_channel_2nd"/>
    <property type="match status" value="1"/>
</dbReference>
<reference evidence="11" key="1">
    <citation type="submission" date="2020-11" db="EMBL/GenBank/DDBJ databases">
        <title>Novosphingobium aureum sp. nov., a marine bacterium isolated from sediment of a salt flat.</title>
        <authorList>
            <person name="Yoo Y."/>
            <person name="Kim J.-J."/>
        </authorList>
    </citation>
    <scope>NUCLEOTIDE SEQUENCE</scope>
    <source>
        <strain evidence="11">YJ-S2-02</strain>
    </source>
</reference>
<feature type="domain" description="Mechanosensitive ion channel MscS" evidence="10">
    <location>
        <begin position="386"/>
        <end position="450"/>
    </location>
</feature>
<comment type="similarity">
    <text evidence="2">Belongs to the MscS (TC 1.A.23) family.</text>
</comment>
<evidence type="ECO:0000256" key="1">
    <source>
        <dbReference type="ARBA" id="ARBA00004651"/>
    </source>
</evidence>
<comment type="caution">
    <text evidence="11">The sequence shown here is derived from an EMBL/GenBank/DDBJ whole genome shotgun (WGS) entry which is preliminary data.</text>
</comment>
<keyword evidence="4 8" id="KW-0812">Transmembrane</keyword>
<feature type="signal peptide" evidence="9">
    <location>
        <begin position="1"/>
        <end position="31"/>
    </location>
</feature>
<feature type="transmembrane region" description="Helical" evidence="8">
    <location>
        <begin position="344"/>
        <end position="363"/>
    </location>
</feature>
<dbReference type="PANTHER" id="PTHR30566">
    <property type="entry name" value="YNAI-RELATED MECHANOSENSITIVE ION CHANNEL"/>
    <property type="match status" value="1"/>
</dbReference>
<evidence type="ECO:0000313" key="12">
    <source>
        <dbReference type="Proteomes" id="UP000617634"/>
    </source>
</evidence>
<evidence type="ECO:0000256" key="5">
    <source>
        <dbReference type="ARBA" id="ARBA00022989"/>
    </source>
</evidence>
<feature type="compositionally biased region" description="Basic and acidic residues" evidence="7">
    <location>
        <begin position="46"/>
        <end position="56"/>
    </location>
</feature>
<dbReference type="GO" id="GO:0008381">
    <property type="term" value="F:mechanosensitive monoatomic ion channel activity"/>
    <property type="evidence" value="ECO:0007669"/>
    <property type="project" value="UniProtKB-ARBA"/>
</dbReference>
<evidence type="ECO:0000256" key="9">
    <source>
        <dbReference type="SAM" id="SignalP"/>
    </source>
</evidence>
<keyword evidence="12" id="KW-1185">Reference proteome</keyword>
<accession>A0A931HEQ8</accession>
<feature type="transmembrane region" description="Helical" evidence="8">
    <location>
        <begin position="259"/>
        <end position="278"/>
    </location>
</feature>
<evidence type="ECO:0000259" key="10">
    <source>
        <dbReference type="Pfam" id="PF00924"/>
    </source>
</evidence>
<keyword evidence="6 8" id="KW-0472">Membrane</keyword>
<keyword evidence="5 8" id="KW-1133">Transmembrane helix</keyword>
<evidence type="ECO:0000256" key="2">
    <source>
        <dbReference type="ARBA" id="ARBA00008017"/>
    </source>
</evidence>
<dbReference type="GO" id="GO:0005886">
    <property type="term" value="C:plasma membrane"/>
    <property type="evidence" value="ECO:0007669"/>
    <property type="project" value="UniProtKB-SubCell"/>
</dbReference>
<dbReference type="PANTHER" id="PTHR30566:SF5">
    <property type="entry name" value="MECHANOSENSITIVE ION CHANNEL PROTEIN 1, MITOCHONDRIAL-RELATED"/>
    <property type="match status" value="1"/>
</dbReference>
<feature type="chain" id="PRO_5037565605" evidence="9">
    <location>
        <begin position="32"/>
        <end position="561"/>
    </location>
</feature>
<evidence type="ECO:0000256" key="6">
    <source>
        <dbReference type="ARBA" id="ARBA00023136"/>
    </source>
</evidence>
<feature type="transmembrane region" description="Helical" evidence="8">
    <location>
        <begin position="298"/>
        <end position="323"/>
    </location>
</feature>